<dbReference type="EMBL" id="CAJVQB010056335">
    <property type="protein sequence ID" value="CAG8837642.1"/>
    <property type="molecule type" value="Genomic_DNA"/>
</dbReference>
<accession>A0ABN7WPM1</accession>
<evidence type="ECO:0000313" key="1">
    <source>
        <dbReference type="EMBL" id="CAG8837642.1"/>
    </source>
</evidence>
<sequence>LLRNDKNKKIYNEIKDKGQGHGNSCEQGNLANSAISIAASGNFPQRDIQYLWTSTASQSSK</sequence>
<keyword evidence="2" id="KW-1185">Reference proteome</keyword>
<name>A0ABN7WPM1_GIGMA</name>
<dbReference type="Proteomes" id="UP000789901">
    <property type="component" value="Unassembled WGS sequence"/>
</dbReference>
<reference evidence="1 2" key="1">
    <citation type="submission" date="2021-06" db="EMBL/GenBank/DDBJ databases">
        <authorList>
            <person name="Kallberg Y."/>
            <person name="Tangrot J."/>
            <person name="Rosling A."/>
        </authorList>
    </citation>
    <scope>NUCLEOTIDE SEQUENCE [LARGE SCALE GENOMIC DNA]</scope>
    <source>
        <strain evidence="1 2">120-4 pot B 10/14</strain>
    </source>
</reference>
<protein>
    <submittedName>
        <fullName evidence="1">37017_t:CDS:1</fullName>
    </submittedName>
</protein>
<gene>
    <name evidence="1" type="ORF">GMARGA_LOCUS33593</name>
</gene>
<feature type="non-terminal residue" evidence="1">
    <location>
        <position position="1"/>
    </location>
</feature>
<proteinExistence type="predicted"/>
<evidence type="ECO:0000313" key="2">
    <source>
        <dbReference type="Proteomes" id="UP000789901"/>
    </source>
</evidence>
<organism evidence="1 2">
    <name type="scientific">Gigaspora margarita</name>
    <dbReference type="NCBI Taxonomy" id="4874"/>
    <lineage>
        <taxon>Eukaryota</taxon>
        <taxon>Fungi</taxon>
        <taxon>Fungi incertae sedis</taxon>
        <taxon>Mucoromycota</taxon>
        <taxon>Glomeromycotina</taxon>
        <taxon>Glomeromycetes</taxon>
        <taxon>Diversisporales</taxon>
        <taxon>Gigasporaceae</taxon>
        <taxon>Gigaspora</taxon>
    </lineage>
</organism>
<comment type="caution">
    <text evidence="1">The sequence shown here is derived from an EMBL/GenBank/DDBJ whole genome shotgun (WGS) entry which is preliminary data.</text>
</comment>